<gene>
    <name evidence="3" type="primary">pmpA</name>
    <name evidence="3" type="ordered locus">PMI2223</name>
</gene>
<dbReference type="PANTHER" id="PTHR33420:SF26">
    <property type="entry name" value="FIMBRIAL SUBUNIT"/>
    <property type="match status" value="1"/>
</dbReference>
<dbReference type="GO" id="GO:0043709">
    <property type="term" value="P:cell adhesion involved in single-species biofilm formation"/>
    <property type="evidence" value="ECO:0007669"/>
    <property type="project" value="TreeGrafter"/>
</dbReference>
<dbReference type="HOGENOM" id="CLU_088965_3_1_6"/>
<feature type="signal peptide" evidence="1">
    <location>
        <begin position="1"/>
        <end position="23"/>
    </location>
</feature>
<proteinExistence type="predicted"/>
<dbReference type="InterPro" id="IPR036937">
    <property type="entry name" value="Adhesion_dom_fimbrial_sf"/>
</dbReference>
<dbReference type="AlphaFoldDB" id="B4F208"/>
<dbReference type="Gene3D" id="2.60.40.1090">
    <property type="entry name" value="Fimbrial-type adhesion domain"/>
    <property type="match status" value="1"/>
</dbReference>
<evidence type="ECO:0000259" key="2">
    <source>
        <dbReference type="Pfam" id="PF00419"/>
    </source>
</evidence>
<evidence type="ECO:0000256" key="1">
    <source>
        <dbReference type="SAM" id="SignalP"/>
    </source>
</evidence>
<dbReference type="SMR" id="B4F208"/>
<dbReference type="InterPro" id="IPR008966">
    <property type="entry name" value="Adhesion_dom_sf"/>
</dbReference>
<protein>
    <submittedName>
        <fullName evidence="3">Fimbrial subunit</fullName>
    </submittedName>
</protein>
<accession>B4F208</accession>
<dbReference type="PANTHER" id="PTHR33420">
    <property type="entry name" value="FIMBRIAL SUBUNIT ELFA-RELATED"/>
    <property type="match status" value="1"/>
</dbReference>
<dbReference type="Proteomes" id="UP000008319">
    <property type="component" value="Chromosome"/>
</dbReference>
<dbReference type="EnsemblBacteria" id="CAR44420">
    <property type="protein sequence ID" value="CAR44420"/>
    <property type="gene ID" value="PMI2223"/>
</dbReference>
<dbReference type="Pfam" id="PF00419">
    <property type="entry name" value="Fimbrial"/>
    <property type="match status" value="1"/>
</dbReference>
<name>B4F208_PROMH</name>
<sequence length="183" mass="18797">MKLNKLAMFAIASMAFSATVAQAASGDGTITFTGKVIDAPCGIATESANQAIDFGQISKSLLEKDGISQVKQIPIKLVNCDLTKAGSDTGAAGSYKGVKVTFNGNTITGATEELATTGNTGTAIVISGTTTGSMVKFNEAGELQALGNNDNTLMYTAWAKKATNGTIAEGEFNATTNFTLAYE</sequence>
<dbReference type="InterPro" id="IPR000259">
    <property type="entry name" value="Adhesion_dom_fimbrial"/>
</dbReference>
<organism evidence="3 4">
    <name type="scientific">Proteus mirabilis (strain HI4320)</name>
    <dbReference type="NCBI Taxonomy" id="529507"/>
    <lineage>
        <taxon>Bacteria</taxon>
        <taxon>Pseudomonadati</taxon>
        <taxon>Pseudomonadota</taxon>
        <taxon>Gammaproteobacteria</taxon>
        <taxon>Enterobacterales</taxon>
        <taxon>Morganellaceae</taxon>
        <taxon>Proteus</taxon>
    </lineage>
</organism>
<dbReference type="SUPFAM" id="SSF49401">
    <property type="entry name" value="Bacterial adhesins"/>
    <property type="match status" value="1"/>
</dbReference>
<dbReference type="GeneID" id="6802793"/>
<dbReference type="KEGG" id="pmr:PMI2223"/>
<keyword evidence="1" id="KW-0732">Signal</keyword>
<evidence type="ECO:0000313" key="4">
    <source>
        <dbReference type="Proteomes" id="UP000008319"/>
    </source>
</evidence>
<dbReference type="DNASU" id="6802793"/>
<dbReference type="eggNOG" id="COG3539">
    <property type="taxonomic scope" value="Bacteria"/>
</dbReference>
<feature type="chain" id="PRO_5002802067" evidence="1">
    <location>
        <begin position="24"/>
        <end position="183"/>
    </location>
</feature>
<dbReference type="EMBL" id="AM942759">
    <property type="protein sequence ID" value="CAR44420.1"/>
    <property type="molecule type" value="Genomic_DNA"/>
</dbReference>
<dbReference type="InterPro" id="IPR050263">
    <property type="entry name" value="Bact_Fimbrial_Adh_Pro"/>
</dbReference>
<keyword evidence="4" id="KW-1185">Reference proteome</keyword>
<dbReference type="RefSeq" id="WP_004244332.1">
    <property type="nucleotide sequence ID" value="NC_010554.1"/>
</dbReference>
<evidence type="ECO:0000313" key="3">
    <source>
        <dbReference type="EMBL" id="CAR44420.1"/>
    </source>
</evidence>
<dbReference type="GO" id="GO:0009289">
    <property type="term" value="C:pilus"/>
    <property type="evidence" value="ECO:0007669"/>
    <property type="project" value="InterPro"/>
</dbReference>
<reference evidence="3 4" key="1">
    <citation type="journal article" date="2008" name="J. Bacteriol.">
        <title>Complete genome sequence of uropathogenic Proteus mirabilis, a master of both adherence and motility.</title>
        <authorList>
            <person name="Pearson M.M."/>
            <person name="Sebaihia M."/>
            <person name="Churcher C."/>
            <person name="Quail M.A."/>
            <person name="Seshasayee A.S."/>
            <person name="Luscombe N.M."/>
            <person name="Abdellah Z."/>
            <person name="Arrosmith C."/>
            <person name="Atkin B."/>
            <person name="Chillingworth T."/>
            <person name="Hauser H."/>
            <person name="Jagels K."/>
            <person name="Moule S."/>
            <person name="Mungall K."/>
            <person name="Norbertczak H."/>
            <person name="Rabbinowitsch E."/>
            <person name="Walker D."/>
            <person name="Whithead S."/>
            <person name="Thomson N.R."/>
            <person name="Rather P.N."/>
            <person name="Parkhill J."/>
            <person name="Mobley H.L."/>
        </authorList>
    </citation>
    <scope>NUCLEOTIDE SEQUENCE [LARGE SCALE GENOMIC DNA]</scope>
    <source>
        <strain evidence="3 4">HI4320</strain>
    </source>
</reference>
<feature type="domain" description="Fimbrial-type adhesion" evidence="2">
    <location>
        <begin position="30"/>
        <end position="182"/>
    </location>
</feature>